<sequence length="631" mass="72698">MVVSINQNRTQKLATEGKWTTIQFVFLIVVMCVVVTMAMQYEYITSITRARTAPEINGFNIIKRYKQRPPTDASHGPRLNLRRENFTARVFIDEHGEKGFQNEQLNLKNASAGVLVYEHDEKGFQNDDNNTLEINDKTIAIGGAITTRKVKELTAKSMASRLPLFLRLLPSFCKTASKGFSYHFYLAHDHDDPYFNLTDSHVMFTKEFNAAIAKHCPSDIPVRLHLVRCGHSGKPAWAQTDAMWEAYLDNMPFFYRVNDDSVLLTEGWSEVFTETLSKYVPPYIGVVGPTHIGGNLKILTYDFTHKTHQDIFGIYYPRLFTDVCADDWITSVYGPNRTTKLEGVILKHTQEKGTRYKVHFGVKRKLQATIASNQKILNRYITYRNSTHTTKNPKRQKIISMSLYSNDTASLIGAVRNAQLTPVMFPGWTARFYIQKTFGTSNHDVIPQNVIRKLQLLGAQILYVDNQATKILPEFWPYLVINDSTVEWFIIRNVTFRLTDREFITVEEWTKKSKRAFHCIRDHPSHKTPIIPNLIGGVNSRIKSLFSGSFLSYLGKDFLKKLWENNEKHFYCHDSFTCKSQPQSFPFVSPREGDTFIGQTYDGYHEPVDNKDIESLRKAQKVPECYKPKRM</sequence>
<dbReference type="OrthoDB" id="6279367at2759"/>
<dbReference type="EMBL" id="CAIIXF020000004">
    <property type="protein sequence ID" value="CAH1780714.1"/>
    <property type="molecule type" value="Genomic_DNA"/>
</dbReference>
<accession>A0A8J1Y1C8</accession>
<organism evidence="1 2">
    <name type="scientific">Owenia fusiformis</name>
    <name type="common">Polychaete worm</name>
    <dbReference type="NCBI Taxonomy" id="6347"/>
    <lineage>
        <taxon>Eukaryota</taxon>
        <taxon>Metazoa</taxon>
        <taxon>Spiralia</taxon>
        <taxon>Lophotrochozoa</taxon>
        <taxon>Annelida</taxon>
        <taxon>Polychaeta</taxon>
        <taxon>Sedentaria</taxon>
        <taxon>Canalipalpata</taxon>
        <taxon>Sabellida</taxon>
        <taxon>Oweniida</taxon>
        <taxon>Oweniidae</taxon>
        <taxon>Owenia</taxon>
    </lineage>
</organism>
<protein>
    <submittedName>
        <fullName evidence="1">Uncharacterized protein</fullName>
    </submittedName>
</protein>
<name>A0A8J1Y1C8_OWEFU</name>
<proteinExistence type="predicted"/>
<dbReference type="AlphaFoldDB" id="A0A8J1Y1C8"/>
<comment type="caution">
    <text evidence="1">The sequence shown here is derived from an EMBL/GenBank/DDBJ whole genome shotgun (WGS) entry which is preliminary data.</text>
</comment>
<keyword evidence="2" id="KW-1185">Reference proteome</keyword>
<evidence type="ECO:0000313" key="1">
    <source>
        <dbReference type="EMBL" id="CAH1780714.1"/>
    </source>
</evidence>
<dbReference type="Proteomes" id="UP000749559">
    <property type="component" value="Unassembled WGS sequence"/>
</dbReference>
<reference evidence="1" key="1">
    <citation type="submission" date="2022-03" db="EMBL/GenBank/DDBJ databases">
        <authorList>
            <person name="Martin C."/>
        </authorList>
    </citation>
    <scope>NUCLEOTIDE SEQUENCE</scope>
</reference>
<gene>
    <name evidence="1" type="ORF">OFUS_LOCUS7368</name>
</gene>
<evidence type="ECO:0000313" key="2">
    <source>
        <dbReference type="Proteomes" id="UP000749559"/>
    </source>
</evidence>